<dbReference type="GO" id="GO:0006935">
    <property type="term" value="P:chemotaxis"/>
    <property type="evidence" value="ECO:0007669"/>
    <property type="project" value="InterPro"/>
</dbReference>
<dbReference type="Gene3D" id="1.10.287.950">
    <property type="entry name" value="Methyl-accepting chemotaxis protein"/>
    <property type="match status" value="1"/>
</dbReference>
<keyword evidence="7" id="KW-0812">Transmembrane</keyword>
<sequence>MNRTKRSIGLSAKITLLSIFLVLFSVLSILAVGYYVNFGQMKKATGEELYGCASITSGLFSPAEVESLLQGGPVTPAIQSKIDWIIDHKPIFKNASIMTLDGKLLAPDKHLIQEGFKAGDRFPVDPQTIDMMKTMKHPGYSDIYQFGSAARQTGYSPIYKNHDPGQEVIAMMAIDFDASVISSRTWENLRSTLQFGGIFPILAGIIGFFMSRRMVKPILSVTERAKQIASGNLTATDLPVSTRDEIGRLTEDINTMAGNLRDLIRQVSSNADRVTKTAQQLTQSTDQSSKANEQITISMQEVAIGTDEQLSAVQQASRAVTEISGGIQQIAASVEAVSAASVQTSQSAENGNQSINKMIGQMNQIDEKVLASSEVIQKLHQKSAEIGQIVGLITSIAEQTNLLALNAAIEAARAGEQGRGFAVVADEVRKLAEESASAAGEIRLIISQIRTEIENAVAAMQDGTVAVKDGILLANETSSSFAEILQAIANVSGQIHEISSTVQQINAGTQTMVDTMEGISRVSEQSASNTQNVAAAAEQQHASMQEIASAATVLAKMAGELQSTVHRFAL</sequence>
<dbReference type="CDD" id="cd06225">
    <property type="entry name" value="HAMP"/>
    <property type="match status" value="1"/>
</dbReference>
<feature type="domain" description="HAMP" evidence="9">
    <location>
        <begin position="212"/>
        <end position="265"/>
    </location>
</feature>
<dbReference type="InterPro" id="IPR004089">
    <property type="entry name" value="MCPsignal_dom"/>
</dbReference>
<feature type="domain" description="Methyl-accepting transducer" evidence="8">
    <location>
        <begin position="284"/>
        <end position="520"/>
    </location>
</feature>
<evidence type="ECO:0000256" key="4">
    <source>
        <dbReference type="ARBA" id="ARBA00023224"/>
    </source>
</evidence>
<accession>A0A7I8DB12</accession>
<comment type="subcellular location">
    <subcellularLocation>
        <location evidence="1">Cell membrane</location>
    </subcellularLocation>
</comment>
<name>A0A7I8DB12_9BACL</name>
<dbReference type="PROSITE" id="PS50111">
    <property type="entry name" value="CHEMOTAXIS_TRANSDUC_2"/>
    <property type="match status" value="1"/>
</dbReference>
<dbReference type="PANTHER" id="PTHR32089:SF114">
    <property type="entry name" value="METHYL-ACCEPTING CHEMOTAXIS PROTEIN MCPB"/>
    <property type="match status" value="1"/>
</dbReference>
<evidence type="ECO:0000256" key="6">
    <source>
        <dbReference type="PROSITE-ProRule" id="PRU00284"/>
    </source>
</evidence>
<proteinExistence type="inferred from homology"/>
<dbReference type="PRINTS" id="PR00260">
    <property type="entry name" value="CHEMTRNSDUCR"/>
</dbReference>
<dbReference type="EMBL" id="AP023366">
    <property type="protein sequence ID" value="BCJ85101.1"/>
    <property type="molecule type" value="Genomic_DNA"/>
</dbReference>
<dbReference type="InterPro" id="IPR003660">
    <property type="entry name" value="HAMP_dom"/>
</dbReference>
<feature type="transmembrane region" description="Helical" evidence="7">
    <location>
        <begin position="12"/>
        <end position="36"/>
    </location>
</feature>
<keyword evidence="11" id="KW-1185">Reference proteome</keyword>
<dbReference type="Pfam" id="PF00015">
    <property type="entry name" value="MCPsignal"/>
    <property type="match status" value="1"/>
</dbReference>
<evidence type="ECO:0000259" key="8">
    <source>
        <dbReference type="PROSITE" id="PS50111"/>
    </source>
</evidence>
<dbReference type="InterPro" id="IPR004090">
    <property type="entry name" value="Chemotax_Me-accpt_rcpt"/>
</dbReference>
<dbReference type="RefSeq" id="WP_200759264.1">
    <property type="nucleotide sequence ID" value="NZ_AP023366.1"/>
</dbReference>
<reference evidence="10 11" key="1">
    <citation type="submission" date="2020-08" db="EMBL/GenBank/DDBJ databases">
        <title>Complete Genome Sequence of Effusibacillus dendaii Strain skT53, Isolated from Farmland soil.</title>
        <authorList>
            <person name="Konishi T."/>
            <person name="Kawasaki H."/>
        </authorList>
    </citation>
    <scope>NUCLEOTIDE SEQUENCE [LARGE SCALE GENOMIC DNA]</scope>
    <source>
        <strain evidence="11">skT53</strain>
    </source>
</reference>
<feature type="transmembrane region" description="Helical" evidence="7">
    <location>
        <begin position="192"/>
        <end position="210"/>
    </location>
</feature>
<evidence type="ECO:0000259" key="9">
    <source>
        <dbReference type="PROSITE" id="PS50885"/>
    </source>
</evidence>
<comment type="similarity">
    <text evidence="5">Belongs to the methyl-accepting chemotaxis (MCP) protein family.</text>
</comment>
<keyword evidence="3 7" id="KW-0472">Membrane</keyword>
<dbReference type="GO" id="GO:0007165">
    <property type="term" value="P:signal transduction"/>
    <property type="evidence" value="ECO:0007669"/>
    <property type="project" value="UniProtKB-KW"/>
</dbReference>
<dbReference type="CDD" id="cd11386">
    <property type="entry name" value="MCP_signal"/>
    <property type="match status" value="1"/>
</dbReference>
<dbReference type="SUPFAM" id="SSF58104">
    <property type="entry name" value="Methyl-accepting chemotaxis protein (MCP) signaling domain"/>
    <property type="match status" value="1"/>
</dbReference>
<evidence type="ECO:0000256" key="2">
    <source>
        <dbReference type="ARBA" id="ARBA00022475"/>
    </source>
</evidence>
<keyword evidence="7" id="KW-1133">Transmembrane helix</keyword>
<dbReference type="PANTHER" id="PTHR32089">
    <property type="entry name" value="METHYL-ACCEPTING CHEMOTAXIS PROTEIN MCPB"/>
    <property type="match status" value="1"/>
</dbReference>
<keyword evidence="4 6" id="KW-0807">Transducer</keyword>
<evidence type="ECO:0000256" key="3">
    <source>
        <dbReference type="ARBA" id="ARBA00023136"/>
    </source>
</evidence>
<organism evidence="10 11">
    <name type="scientific">Effusibacillus dendaii</name>
    <dbReference type="NCBI Taxonomy" id="2743772"/>
    <lineage>
        <taxon>Bacteria</taxon>
        <taxon>Bacillati</taxon>
        <taxon>Bacillota</taxon>
        <taxon>Bacilli</taxon>
        <taxon>Bacillales</taxon>
        <taxon>Alicyclobacillaceae</taxon>
        <taxon>Effusibacillus</taxon>
    </lineage>
</organism>
<dbReference type="AlphaFoldDB" id="A0A7I8DB12"/>
<dbReference type="SMART" id="SM00304">
    <property type="entry name" value="HAMP"/>
    <property type="match status" value="1"/>
</dbReference>
<keyword evidence="2" id="KW-1003">Cell membrane</keyword>
<dbReference type="KEGG" id="eff:skT53_00860"/>
<dbReference type="FunFam" id="1.10.287.950:FF:000001">
    <property type="entry name" value="Methyl-accepting chemotaxis sensory transducer"/>
    <property type="match status" value="1"/>
</dbReference>
<evidence type="ECO:0000256" key="1">
    <source>
        <dbReference type="ARBA" id="ARBA00004236"/>
    </source>
</evidence>
<gene>
    <name evidence="10" type="ORF">skT53_00860</name>
</gene>
<dbReference type="Pfam" id="PF00672">
    <property type="entry name" value="HAMP"/>
    <property type="match status" value="1"/>
</dbReference>
<protein>
    <recommendedName>
        <fullName evidence="12">Methyl-accepting chemotaxis protein</fullName>
    </recommendedName>
</protein>
<dbReference type="SMART" id="SM00283">
    <property type="entry name" value="MA"/>
    <property type="match status" value="1"/>
</dbReference>
<evidence type="ECO:0000256" key="5">
    <source>
        <dbReference type="ARBA" id="ARBA00029447"/>
    </source>
</evidence>
<evidence type="ECO:0000256" key="7">
    <source>
        <dbReference type="SAM" id="Phobius"/>
    </source>
</evidence>
<evidence type="ECO:0000313" key="11">
    <source>
        <dbReference type="Proteomes" id="UP000593802"/>
    </source>
</evidence>
<evidence type="ECO:0000313" key="10">
    <source>
        <dbReference type="EMBL" id="BCJ85101.1"/>
    </source>
</evidence>
<dbReference type="GO" id="GO:0005886">
    <property type="term" value="C:plasma membrane"/>
    <property type="evidence" value="ECO:0007669"/>
    <property type="project" value="UniProtKB-SubCell"/>
</dbReference>
<evidence type="ECO:0008006" key="12">
    <source>
        <dbReference type="Google" id="ProtNLM"/>
    </source>
</evidence>
<dbReference type="PROSITE" id="PS50885">
    <property type="entry name" value="HAMP"/>
    <property type="match status" value="1"/>
</dbReference>
<dbReference type="Gene3D" id="6.10.340.10">
    <property type="match status" value="1"/>
</dbReference>
<dbReference type="Proteomes" id="UP000593802">
    <property type="component" value="Chromosome"/>
</dbReference>
<dbReference type="GO" id="GO:0004888">
    <property type="term" value="F:transmembrane signaling receptor activity"/>
    <property type="evidence" value="ECO:0007669"/>
    <property type="project" value="InterPro"/>
</dbReference>